<keyword evidence="2" id="KW-1185">Reference proteome</keyword>
<evidence type="ECO:0000313" key="1">
    <source>
        <dbReference type="EMBL" id="MBP3952182.1"/>
    </source>
</evidence>
<protein>
    <recommendedName>
        <fullName evidence="3">GAF domain-containing protein</fullName>
    </recommendedName>
</protein>
<reference evidence="1" key="1">
    <citation type="submission" date="2021-03" db="EMBL/GenBank/DDBJ databases">
        <title>Bacillus suaedae sp. nov., isolated from Suaeda aralocaspica.</title>
        <authorList>
            <person name="Lei R.F.R."/>
        </authorList>
    </citation>
    <scope>NUCLEOTIDE SEQUENCE</scope>
    <source>
        <strain evidence="1">YZJH907-2</strain>
    </source>
</reference>
<gene>
    <name evidence="1" type="ORF">J7W16_13655</name>
</gene>
<dbReference type="SUPFAM" id="SSF55781">
    <property type="entry name" value="GAF domain-like"/>
    <property type="match status" value="1"/>
</dbReference>
<comment type="caution">
    <text evidence="1">The sequence shown here is derived from an EMBL/GenBank/DDBJ whole genome shotgun (WGS) entry which is preliminary data.</text>
</comment>
<name>A0A941AQ35_9BACI</name>
<dbReference type="AlphaFoldDB" id="A0A941AQ35"/>
<accession>A0A941AQ35</accession>
<sequence>MENKSYLLDELRLEVGSVREQVQTLLSFYAGISKIISTKMNECFSISIYETNETSFIRKVSSGPTQEEAVIPFGESILSIVAVRGNHLYRRVNGMQKIYLPFYHLHHLLGIIIFSVPLDRYRLSEDDFIFMKEVGRFIEVQHQTFFSQS</sequence>
<dbReference type="Proteomes" id="UP000678228">
    <property type="component" value="Unassembled WGS sequence"/>
</dbReference>
<evidence type="ECO:0008006" key="3">
    <source>
        <dbReference type="Google" id="ProtNLM"/>
    </source>
</evidence>
<proteinExistence type="predicted"/>
<evidence type="ECO:0000313" key="2">
    <source>
        <dbReference type="Proteomes" id="UP000678228"/>
    </source>
</evidence>
<dbReference type="RefSeq" id="WP_210597874.1">
    <property type="nucleotide sequence ID" value="NZ_JAGKSQ010000005.1"/>
</dbReference>
<dbReference type="EMBL" id="JAGKSQ010000005">
    <property type="protein sequence ID" value="MBP3952182.1"/>
    <property type="molecule type" value="Genomic_DNA"/>
</dbReference>
<organism evidence="1 2">
    <name type="scientific">Halalkalibacter suaedae</name>
    <dbReference type="NCBI Taxonomy" id="2822140"/>
    <lineage>
        <taxon>Bacteria</taxon>
        <taxon>Bacillati</taxon>
        <taxon>Bacillota</taxon>
        <taxon>Bacilli</taxon>
        <taxon>Bacillales</taxon>
        <taxon>Bacillaceae</taxon>
        <taxon>Halalkalibacter</taxon>
    </lineage>
</organism>